<dbReference type="GeneID" id="80819593"/>
<sequence>MTRILLAGLLASTATFATAEAVKFDARLAGHAVLPAETLIAAPADAPATLQTSGKFTGEGNRRSDVAPTDGAALPFNGQPLQGFSGIKTVGDGSFYVLTDNGFGSKVNSPDAMLFFSVVRPDFASGAVEVVKTTFLSDPEGIVPFPITMEGTKSRYLTGADFDIEGFQMVGDDIVIGDEFGPFVMVFDRETGVMKEFHETLVDGEIVMSPDNPFLRLGNPDAAKPGHTAKRSRGYEGFAASVDGTTLYPMLEGPLWTGAAYETVEDGRTALRILEMDAATRDWTGTSWFYPLEGETHAIGDFNMIDETRGLVIERDGGQGDAELACKDGATDECFSKPAMFKRVYMIDFAGVEAGQPVQKVAYIDLLDMQDPEGLARQGQREDGRFTFPFVTIEDVDRVDESHIIVGNDNNFPFSVGRALGARDDNELILLEVGEFLQARAGS</sequence>
<dbReference type="InterPro" id="IPR027372">
    <property type="entry name" value="Phytase-like_dom"/>
</dbReference>
<dbReference type="RefSeq" id="WP_074837576.1">
    <property type="nucleotide sequence ID" value="NZ_CATMKJ010000022.1"/>
</dbReference>
<feature type="signal peptide" evidence="1">
    <location>
        <begin position="1"/>
        <end position="19"/>
    </location>
</feature>
<dbReference type="PANTHER" id="PTHR37957">
    <property type="entry name" value="BLR7070 PROTEIN"/>
    <property type="match status" value="1"/>
</dbReference>
<feature type="chain" id="PRO_5037516478" evidence="1">
    <location>
        <begin position="20"/>
        <end position="443"/>
    </location>
</feature>
<dbReference type="PANTHER" id="PTHR37957:SF1">
    <property type="entry name" value="PHYTASE-LIKE DOMAIN-CONTAINING PROTEIN"/>
    <property type="match status" value="1"/>
</dbReference>
<reference evidence="3 4" key="1">
    <citation type="submission" date="2016-10" db="EMBL/GenBank/DDBJ databases">
        <authorList>
            <person name="Varghese N."/>
            <person name="Submissions S."/>
        </authorList>
    </citation>
    <scope>NUCLEOTIDE SEQUENCE [LARGE SCALE GENOMIC DNA]</scope>
    <source>
        <strain evidence="3 4">FF3</strain>
    </source>
</reference>
<gene>
    <name evidence="3" type="ORF">SAMN04487940_11357</name>
</gene>
<comment type="caution">
    <text evidence="3">The sequence shown here is derived from an EMBL/GenBank/DDBJ whole genome shotgun (WGS) entry which is preliminary data.</text>
</comment>
<keyword evidence="1" id="KW-0732">Signal</keyword>
<feature type="domain" description="Phytase-like" evidence="2">
    <location>
        <begin position="79"/>
        <end position="412"/>
    </location>
</feature>
<dbReference type="AlphaFoldDB" id="A0A975WCE8"/>
<evidence type="ECO:0000259" key="2">
    <source>
        <dbReference type="Pfam" id="PF13449"/>
    </source>
</evidence>
<protein>
    <submittedName>
        <fullName evidence="3">Uncharacterized conserved protein</fullName>
    </submittedName>
</protein>
<evidence type="ECO:0000256" key="1">
    <source>
        <dbReference type="SAM" id="SignalP"/>
    </source>
</evidence>
<dbReference type="Proteomes" id="UP000182932">
    <property type="component" value="Unassembled WGS sequence"/>
</dbReference>
<organism evidence="3 4">
    <name type="scientific">Marinovum algicola</name>
    <dbReference type="NCBI Taxonomy" id="42444"/>
    <lineage>
        <taxon>Bacteria</taxon>
        <taxon>Pseudomonadati</taxon>
        <taxon>Pseudomonadota</taxon>
        <taxon>Alphaproteobacteria</taxon>
        <taxon>Rhodobacterales</taxon>
        <taxon>Roseobacteraceae</taxon>
        <taxon>Marinovum</taxon>
    </lineage>
</organism>
<evidence type="ECO:0000313" key="3">
    <source>
        <dbReference type="EMBL" id="SEJ90145.1"/>
    </source>
</evidence>
<proteinExistence type="predicted"/>
<accession>A0A975WCE8</accession>
<keyword evidence="4" id="KW-1185">Reference proteome</keyword>
<dbReference type="EMBL" id="FNYY01000013">
    <property type="protein sequence ID" value="SEJ90145.1"/>
    <property type="molecule type" value="Genomic_DNA"/>
</dbReference>
<dbReference type="Pfam" id="PF13449">
    <property type="entry name" value="Phytase-like"/>
    <property type="match status" value="1"/>
</dbReference>
<evidence type="ECO:0000313" key="4">
    <source>
        <dbReference type="Proteomes" id="UP000182932"/>
    </source>
</evidence>
<name>A0A975WCE8_9RHOB</name>